<proteinExistence type="predicted"/>
<evidence type="ECO:0000313" key="2">
    <source>
        <dbReference type="Proteomes" id="UP001157502"/>
    </source>
</evidence>
<sequence>MEIPVGLLYLDVSSGGRGAQGSTFCLQNICSPTSAVLFDMQVVLRTIRACSSERTDSKDCAGAGGHPVLCFPPPVSPCGALCHVVMNRPRAGRRTHNVGQAQGVVCWGLLGATGGPGMVRAHAFPLCRMMYGPRVPLYLSPTSPTPNVLDVVRRNSPFVMEGTN</sequence>
<gene>
    <name evidence="1" type="ORF">DPEC_G00009780</name>
</gene>
<dbReference type="Proteomes" id="UP001157502">
    <property type="component" value="Chromosome 1"/>
</dbReference>
<organism evidence="1 2">
    <name type="scientific">Dallia pectoralis</name>
    <name type="common">Alaska blackfish</name>
    <dbReference type="NCBI Taxonomy" id="75939"/>
    <lineage>
        <taxon>Eukaryota</taxon>
        <taxon>Metazoa</taxon>
        <taxon>Chordata</taxon>
        <taxon>Craniata</taxon>
        <taxon>Vertebrata</taxon>
        <taxon>Euteleostomi</taxon>
        <taxon>Actinopterygii</taxon>
        <taxon>Neopterygii</taxon>
        <taxon>Teleostei</taxon>
        <taxon>Protacanthopterygii</taxon>
        <taxon>Esociformes</taxon>
        <taxon>Umbridae</taxon>
        <taxon>Dallia</taxon>
    </lineage>
</organism>
<keyword evidence="2" id="KW-1185">Reference proteome</keyword>
<comment type="caution">
    <text evidence="1">The sequence shown here is derived from an EMBL/GenBank/DDBJ whole genome shotgun (WGS) entry which is preliminary data.</text>
</comment>
<accession>A0ACC2HLA3</accession>
<protein>
    <submittedName>
        <fullName evidence="1">Uncharacterized protein</fullName>
    </submittedName>
</protein>
<evidence type="ECO:0000313" key="1">
    <source>
        <dbReference type="EMBL" id="KAJ8016681.1"/>
    </source>
</evidence>
<name>A0ACC2HLA3_DALPE</name>
<reference evidence="1" key="1">
    <citation type="submission" date="2021-05" db="EMBL/GenBank/DDBJ databases">
        <authorList>
            <person name="Pan Q."/>
            <person name="Jouanno E."/>
            <person name="Zahm M."/>
            <person name="Klopp C."/>
            <person name="Cabau C."/>
            <person name="Louis A."/>
            <person name="Berthelot C."/>
            <person name="Parey E."/>
            <person name="Roest Crollius H."/>
            <person name="Montfort J."/>
            <person name="Robinson-Rechavi M."/>
            <person name="Bouchez O."/>
            <person name="Lampietro C."/>
            <person name="Lopez Roques C."/>
            <person name="Donnadieu C."/>
            <person name="Postlethwait J."/>
            <person name="Bobe J."/>
            <person name="Dillon D."/>
            <person name="Chandos A."/>
            <person name="von Hippel F."/>
            <person name="Guiguen Y."/>
        </authorList>
    </citation>
    <scope>NUCLEOTIDE SEQUENCE</scope>
    <source>
        <strain evidence="1">YG-Jan2019</strain>
    </source>
</reference>
<dbReference type="EMBL" id="CM055728">
    <property type="protein sequence ID" value="KAJ8016681.1"/>
    <property type="molecule type" value="Genomic_DNA"/>
</dbReference>